<organism evidence="1 2">
    <name type="scientific">Mycolicibacterium agri</name>
    <name type="common">Mycobacterium agri</name>
    <dbReference type="NCBI Taxonomy" id="36811"/>
    <lineage>
        <taxon>Bacteria</taxon>
        <taxon>Bacillati</taxon>
        <taxon>Actinomycetota</taxon>
        <taxon>Actinomycetes</taxon>
        <taxon>Mycobacteriales</taxon>
        <taxon>Mycobacteriaceae</taxon>
        <taxon>Mycolicibacterium</taxon>
    </lineage>
</organism>
<dbReference type="SUPFAM" id="SSF52540">
    <property type="entry name" value="P-loop containing nucleoside triphosphate hydrolases"/>
    <property type="match status" value="1"/>
</dbReference>
<evidence type="ECO:0000313" key="2">
    <source>
        <dbReference type="Proteomes" id="UP000220914"/>
    </source>
</evidence>
<dbReference type="Proteomes" id="UP000220914">
    <property type="component" value="Unassembled WGS sequence"/>
</dbReference>
<comment type="caution">
    <text evidence="1">The sequence shown here is derived from an EMBL/GenBank/DDBJ whole genome shotgun (WGS) entry which is preliminary data.</text>
</comment>
<protein>
    <recommendedName>
        <fullName evidence="3">Isoniazid-inducible protein iniC</fullName>
    </recommendedName>
</protein>
<gene>
    <name evidence="1" type="ORF">CQY20_11615</name>
</gene>
<reference evidence="1 2" key="1">
    <citation type="submission" date="2017-10" db="EMBL/GenBank/DDBJ databases">
        <title>The new phylogeny of genus Mycobacterium.</title>
        <authorList>
            <person name="Tortoli E."/>
            <person name="Trovato A."/>
            <person name="Cirillo D.M."/>
        </authorList>
    </citation>
    <scope>NUCLEOTIDE SEQUENCE [LARGE SCALE GENOMIC DNA]</scope>
    <source>
        <strain evidence="1 2">CCUG37673</strain>
    </source>
</reference>
<keyword evidence="2" id="KW-1185">Reference proteome</keyword>
<dbReference type="InterPro" id="IPR027417">
    <property type="entry name" value="P-loop_NTPase"/>
</dbReference>
<sequence>MAALIERLGGPLRVAVRGRNGVGRSTVAAALTCAGILVVDDAVDEADVDVVVVAEAVKPEDRAMLRAAPTLVVLNKADLAGFGAGGPLAVADRRAASLRPMMGLPVVPMVGLLAAAELDDELLGALQVLTTEPADLTSTDGFLAAEHSLAPAVRARLLNTLDLFGIAHCVLALRQGADCAALAGLLRRLSRLDEVATHVTATGAQVRYQRVQSALAALRAMAAHRPAVAEFLRDDDTVIAVMAAAVDVVTAAGLTVDASDTAAAHLRRAHHWHRYSRGPVDALHRSCGADIRRGSLRLLRRPSGTEAR</sequence>
<evidence type="ECO:0000313" key="1">
    <source>
        <dbReference type="EMBL" id="PEG38975.1"/>
    </source>
</evidence>
<dbReference type="OrthoDB" id="4641839at2"/>
<dbReference type="EMBL" id="PDCP01000017">
    <property type="protein sequence ID" value="PEG38975.1"/>
    <property type="molecule type" value="Genomic_DNA"/>
</dbReference>
<name>A0A2A7N4K7_MYCAG</name>
<proteinExistence type="predicted"/>
<dbReference type="AlphaFoldDB" id="A0A2A7N4K7"/>
<evidence type="ECO:0008006" key="3">
    <source>
        <dbReference type="Google" id="ProtNLM"/>
    </source>
</evidence>
<accession>A0A2A7N4K7</accession>